<dbReference type="AlphaFoldDB" id="A0A545AMQ1"/>
<organism evidence="2 3">
    <name type="scientific">Cryptosporangium phraense</name>
    <dbReference type="NCBI Taxonomy" id="2593070"/>
    <lineage>
        <taxon>Bacteria</taxon>
        <taxon>Bacillati</taxon>
        <taxon>Actinomycetota</taxon>
        <taxon>Actinomycetes</taxon>
        <taxon>Cryptosporangiales</taxon>
        <taxon>Cryptosporangiaceae</taxon>
        <taxon>Cryptosporangium</taxon>
    </lineage>
</organism>
<dbReference type="EMBL" id="VIRS01000017">
    <property type="protein sequence ID" value="TQS42609.1"/>
    <property type="molecule type" value="Genomic_DNA"/>
</dbReference>
<evidence type="ECO:0000313" key="3">
    <source>
        <dbReference type="Proteomes" id="UP000317982"/>
    </source>
</evidence>
<gene>
    <name evidence="2" type="ORF">FL583_23240</name>
</gene>
<dbReference type="InterPro" id="IPR002734">
    <property type="entry name" value="RibDG_C"/>
</dbReference>
<comment type="caution">
    <text evidence="2">The sequence shown here is derived from an EMBL/GenBank/DDBJ whole genome shotgun (WGS) entry which is preliminary data.</text>
</comment>
<dbReference type="InParanoid" id="A0A545AMQ1"/>
<evidence type="ECO:0000313" key="2">
    <source>
        <dbReference type="EMBL" id="TQS42609.1"/>
    </source>
</evidence>
<dbReference type="InterPro" id="IPR050765">
    <property type="entry name" value="Riboflavin_Biosynth_HTPR"/>
</dbReference>
<name>A0A545AMQ1_9ACTN</name>
<dbReference type="Gene3D" id="3.40.430.10">
    <property type="entry name" value="Dihydrofolate Reductase, subunit A"/>
    <property type="match status" value="1"/>
</dbReference>
<dbReference type="OrthoDB" id="2313602at2"/>
<proteinExistence type="predicted"/>
<dbReference type="InterPro" id="IPR024072">
    <property type="entry name" value="DHFR-like_dom_sf"/>
</dbReference>
<dbReference type="SUPFAM" id="SSF53597">
    <property type="entry name" value="Dihydrofolate reductase-like"/>
    <property type="match status" value="1"/>
</dbReference>
<sequence>MVVVGVVIVDLTVSLDGFIAGPGDGPSAPLGRGGEPLFAWMMTGPRDPIDPRLSVVEPSRPILDEWRSGAGAIVSGRRTFDIANGWAGGHPIDAPIFVLTHQAPTSGEWSPRVRFVTEGFDRALALAREAAGDGAISLNGADVAQQALRAGVLDEIQVSVVPLLLGGGVRLFDGIGPVALEQTRVIPSDGVTHLRYRVVKE</sequence>
<accession>A0A545AMQ1</accession>
<dbReference type="GO" id="GO:0009231">
    <property type="term" value="P:riboflavin biosynthetic process"/>
    <property type="evidence" value="ECO:0007669"/>
    <property type="project" value="InterPro"/>
</dbReference>
<keyword evidence="3" id="KW-1185">Reference proteome</keyword>
<dbReference type="PANTHER" id="PTHR38011">
    <property type="entry name" value="DIHYDROFOLATE REDUCTASE FAMILY PROTEIN (AFU_ORTHOLOGUE AFUA_8G06820)"/>
    <property type="match status" value="1"/>
</dbReference>
<dbReference type="GO" id="GO:0008703">
    <property type="term" value="F:5-amino-6-(5-phosphoribosylamino)uracil reductase activity"/>
    <property type="evidence" value="ECO:0007669"/>
    <property type="project" value="InterPro"/>
</dbReference>
<dbReference type="PANTHER" id="PTHR38011:SF12">
    <property type="entry name" value="BIFUNCTIONAL DEAMINASE-REDUCTASE DOMAIN PROTEIN"/>
    <property type="match status" value="1"/>
</dbReference>
<dbReference type="Pfam" id="PF01872">
    <property type="entry name" value="RibD_C"/>
    <property type="match status" value="1"/>
</dbReference>
<reference evidence="2 3" key="1">
    <citation type="submission" date="2019-07" db="EMBL/GenBank/DDBJ databases">
        <title>Cryptosporangium phraense sp. nov., isolated from plant litter.</title>
        <authorList>
            <person name="Suriyachadkun C."/>
        </authorList>
    </citation>
    <scope>NUCLEOTIDE SEQUENCE [LARGE SCALE GENOMIC DNA]</scope>
    <source>
        <strain evidence="2 3">A-T 5661</strain>
    </source>
</reference>
<evidence type="ECO:0000259" key="1">
    <source>
        <dbReference type="Pfam" id="PF01872"/>
    </source>
</evidence>
<feature type="domain" description="Bacterial bifunctional deaminase-reductase C-terminal" evidence="1">
    <location>
        <begin position="7"/>
        <end position="185"/>
    </location>
</feature>
<dbReference type="Proteomes" id="UP000317982">
    <property type="component" value="Unassembled WGS sequence"/>
</dbReference>
<protein>
    <submittedName>
        <fullName evidence="2">Dihydrofolate reductase</fullName>
    </submittedName>
</protein>